<dbReference type="AlphaFoldDB" id="A0AAD3SVK6"/>
<dbReference type="GO" id="GO:0046872">
    <property type="term" value="F:metal ion binding"/>
    <property type="evidence" value="ECO:0007669"/>
    <property type="project" value="InterPro"/>
</dbReference>
<proteinExistence type="predicted"/>
<keyword evidence="3" id="KW-1185">Reference proteome</keyword>
<dbReference type="InterPro" id="IPR050361">
    <property type="entry name" value="MPP/UQCRC_Complex"/>
</dbReference>
<sequence length="265" mass="29196">MVLATSRVKHEELLSIAKPLLSSLSNAPWPEEPKSIYVGKDYRCQANADNSHVALTFKIPSGWRNEKESVLATVLQMLLGGGGSFSTGGLGKGMHSRLYHRILNVHQQIQSFTTFNSIYNSTGIFGILDSTGTDYVGKTIFLAVGELIFVATPGQVHQVELNRSKEATKSAILMNLESRVVTSEDIGRQILTYGVRKPLDDLLKAKDAILISVEGSSGHGKWEELLVELTWLVAFSRDLQRPYAKLPSQRNALATWKFVNTPSPV</sequence>
<dbReference type="InterPro" id="IPR007863">
    <property type="entry name" value="Peptidase_M16_C"/>
</dbReference>
<evidence type="ECO:0000259" key="1">
    <source>
        <dbReference type="Pfam" id="PF05193"/>
    </source>
</evidence>
<reference evidence="2" key="1">
    <citation type="submission" date="2023-05" db="EMBL/GenBank/DDBJ databases">
        <title>Nepenthes gracilis genome sequencing.</title>
        <authorList>
            <person name="Fukushima K."/>
        </authorList>
    </citation>
    <scope>NUCLEOTIDE SEQUENCE</scope>
    <source>
        <strain evidence="2">SING2019-196</strain>
    </source>
</reference>
<dbReference type="EMBL" id="BSYO01000018">
    <property type="protein sequence ID" value="GMH17799.1"/>
    <property type="molecule type" value="Genomic_DNA"/>
</dbReference>
<dbReference type="Proteomes" id="UP001279734">
    <property type="component" value="Unassembled WGS sequence"/>
</dbReference>
<gene>
    <name evidence="2" type="ORF">Nepgr_019640</name>
</gene>
<dbReference type="PANTHER" id="PTHR11851">
    <property type="entry name" value="METALLOPROTEASE"/>
    <property type="match status" value="1"/>
</dbReference>
<dbReference type="Pfam" id="PF05193">
    <property type="entry name" value="Peptidase_M16_C"/>
    <property type="match status" value="1"/>
</dbReference>
<comment type="caution">
    <text evidence="2">The sequence shown here is derived from an EMBL/GenBank/DDBJ whole genome shotgun (WGS) entry which is preliminary data.</text>
</comment>
<name>A0AAD3SVK6_NEPGR</name>
<dbReference type="GO" id="GO:0005739">
    <property type="term" value="C:mitochondrion"/>
    <property type="evidence" value="ECO:0007669"/>
    <property type="project" value="TreeGrafter"/>
</dbReference>
<dbReference type="InterPro" id="IPR011249">
    <property type="entry name" value="Metalloenz_LuxS/M16"/>
</dbReference>
<protein>
    <recommendedName>
        <fullName evidence="1">Peptidase M16 C-terminal domain-containing protein</fullName>
    </recommendedName>
</protein>
<dbReference type="Gene3D" id="3.30.830.10">
    <property type="entry name" value="Metalloenzyme, LuxS/M16 peptidase-like"/>
    <property type="match status" value="1"/>
</dbReference>
<evidence type="ECO:0000313" key="3">
    <source>
        <dbReference type="Proteomes" id="UP001279734"/>
    </source>
</evidence>
<evidence type="ECO:0000313" key="2">
    <source>
        <dbReference type="EMBL" id="GMH17799.1"/>
    </source>
</evidence>
<organism evidence="2 3">
    <name type="scientific">Nepenthes gracilis</name>
    <name type="common">Slender pitcher plant</name>
    <dbReference type="NCBI Taxonomy" id="150966"/>
    <lineage>
        <taxon>Eukaryota</taxon>
        <taxon>Viridiplantae</taxon>
        <taxon>Streptophyta</taxon>
        <taxon>Embryophyta</taxon>
        <taxon>Tracheophyta</taxon>
        <taxon>Spermatophyta</taxon>
        <taxon>Magnoliopsida</taxon>
        <taxon>eudicotyledons</taxon>
        <taxon>Gunneridae</taxon>
        <taxon>Pentapetalae</taxon>
        <taxon>Caryophyllales</taxon>
        <taxon>Nepenthaceae</taxon>
        <taxon>Nepenthes</taxon>
    </lineage>
</organism>
<accession>A0AAD3SVK6</accession>
<dbReference type="SUPFAM" id="SSF63411">
    <property type="entry name" value="LuxS/MPP-like metallohydrolase"/>
    <property type="match status" value="1"/>
</dbReference>
<feature type="domain" description="Peptidase M16 C-terminal" evidence="1">
    <location>
        <begin position="3"/>
        <end position="166"/>
    </location>
</feature>
<dbReference type="PANTHER" id="PTHR11851:SF190">
    <property type="entry name" value="MITOCHONDRIAL-PROCESSING PEPTIDASE SUBUNIT ALPHA"/>
    <property type="match status" value="1"/>
</dbReference>